<dbReference type="GO" id="GO:0004674">
    <property type="term" value="F:protein serine/threonine kinase activity"/>
    <property type="evidence" value="ECO:0007669"/>
    <property type="project" value="UniProtKB-KW"/>
</dbReference>
<evidence type="ECO:0000256" key="14">
    <source>
        <dbReference type="ARBA" id="ARBA00022777"/>
    </source>
</evidence>
<keyword evidence="5" id="KW-1003">Cell membrane</keyword>
<dbReference type="Gene3D" id="3.80.10.10">
    <property type="entry name" value="Ribonuclease Inhibitor"/>
    <property type="match status" value="2"/>
</dbReference>
<evidence type="ECO:0000256" key="15">
    <source>
        <dbReference type="ARBA" id="ARBA00022840"/>
    </source>
</evidence>
<evidence type="ECO:0000256" key="13">
    <source>
        <dbReference type="ARBA" id="ARBA00022741"/>
    </source>
</evidence>
<dbReference type="PANTHER" id="PTHR27008:SF610">
    <property type="entry name" value="SERINE-THREONINE_TYROSINE-PROTEIN KINASE CATALYTIC DOMAIN-CONTAINING PROTEIN"/>
    <property type="match status" value="1"/>
</dbReference>
<evidence type="ECO:0000313" key="26">
    <source>
        <dbReference type="Proteomes" id="UP000188268"/>
    </source>
</evidence>
<dbReference type="Gene3D" id="1.10.510.10">
    <property type="entry name" value="Transferase(Phosphotransferase) domain 1"/>
    <property type="match status" value="1"/>
</dbReference>
<dbReference type="Gramene" id="OMO50327">
    <property type="protein sequence ID" value="OMO50327"/>
    <property type="gene ID" value="CCACVL1_30503"/>
</dbReference>
<evidence type="ECO:0000256" key="1">
    <source>
        <dbReference type="ARBA" id="ARBA00004162"/>
    </source>
</evidence>
<evidence type="ECO:0000256" key="11">
    <source>
        <dbReference type="ARBA" id="ARBA00022729"/>
    </source>
</evidence>
<evidence type="ECO:0000256" key="22">
    <source>
        <dbReference type="PROSITE-ProRule" id="PRU10141"/>
    </source>
</evidence>
<keyword evidence="19" id="KW-0325">Glycoprotein</keyword>
<evidence type="ECO:0000256" key="21">
    <source>
        <dbReference type="ARBA" id="ARBA00048679"/>
    </source>
</evidence>
<evidence type="ECO:0000256" key="23">
    <source>
        <dbReference type="SAM" id="Phobius"/>
    </source>
</evidence>
<evidence type="ECO:0000256" key="7">
    <source>
        <dbReference type="ARBA" id="ARBA00022553"/>
    </source>
</evidence>
<name>A0A1R3FWU8_COCAP</name>
<dbReference type="OrthoDB" id="676979at2759"/>
<dbReference type="OMA" id="WNSSIHH"/>
<dbReference type="FunFam" id="3.30.200.20:FF:000432">
    <property type="entry name" value="LRR receptor-like serine/threonine-protein kinase EFR"/>
    <property type="match status" value="1"/>
</dbReference>
<dbReference type="SUPFAM" id="SSF52058">
    <property type="entry name" value="L domain-like"/>
    <property type="match status" value="2"/>
</dbReference>
<dbReference type="AlphaFoldDB" id="A0A1R3FWU8"/>
<keyword evidence="26" id="KW-1185">Reference proteome</keyword>
<feature type="binding site" evidence="22">
    <location>
        <position position="708"/>
    </location>
    <ligand>
        <name>ATP</name>
        <dbReference type="ChEBI" id="CHEBI:30616"/>
    </ligand>
</feature>
<proteinExistence type="inferred from homology"/>
<comment type="caution">
    <text evidence="25">The sequence shown here is derived from an EMBL/GenBank/DDBJ whole genome shotgun (WGS) entry which is preliminary data.</text>
</comment>
<dbReference type="SUPFAM" id="SSF56112">
    <property type="entry name" value="Protein kinase-like (PK-like)"/>
    <property type="match status" value="1"/>
</dbReference>
<dbReference type="InterPro" id="IPR001611">
    <property type="entry name" value="Leu-rich_rpt"/>
</dbReference>
<dbReference type="Gene3D" id="3.30.200.20">
    <property type="entry name" value="Phosphorylase Kinase, domain 1"/>
    <property type="match status" value="1"/>
</dbReference>
<keyword evidence="12" id="KW-0677">Repeat</keyword>
<keyword evidence="18" id="KW-0675">Receptor</keyword>
<feature type="transmembrane region" description="Helical" evidence="23">
    <location>
        <begin position="624"/>
        <end position="645"/>
    </location>
</feature>
<dbReference type="EMBL" id="AWWV01016192">
    <property type="protein sequence ID" value="OMO50327.1"/>
    <property type="molecule type" value="Genomic_DNA"/>
</dbReference>
<evidence type="ECO:0000256" key="3">
    <source>
        <dbReference type="ARBA" id="ARBA00008684"/>
    </source>
</evidence>
<keyword evidence="8" id="KW-0433">Leucine-rich repeat</keyword>
<feature type="domain" description="Protein kinase" evidence="24">
    <location>
        <begin position="679"/>
        <end position="1020"/>
    </location>
</feature>
<keyword evidence="10 23" id="KW-0812">Transmembrane</keyword>
<evidence type="ECO:0000256" key="5">
    <source>
        <dbReference type="ARBA" id="ARBA00022475"/>
    </source>
</evidence>
<comment type="catalytic activity">
    <reaction evidence="20">
        <text>L-threonyl-[protein] + ATP = O-phospho-L-threonyl-[protein] + ADP + H(+)</text>
        <dbReference type="Rhea" id="RHEA:46608"/>
        <dbReference type="Rhea" id="RHEA-COMP:11060"/>
        <dbReference type="Rhea" id="RHEA-COMP:11605"/>
        <dbReference type="ChEBI" id="CHEBI:15378"/>
        <dbReference type="ChEBI" id="CHEBI:30013"/>
        <dbReference type="ChEBI" id="CHEBI:30616"/>
        <dbReference type="ChEBI" id="CHEBI:61977"/>
        <dbReference type="ChEBI" id="CHEBI:456216"/>
        <dbReference type="EC" id="2.7.11.1"/>
    </reaction>
</comment>
<dbReference type="InterPro" id="IPR055414">
    <property type="entry name" value="LRR_R13L4/SHOC2-like"/>
</dbReference>
<dbReference type="FunFam" id="3.80.10.10:FF:000288">
    <property type="entry name" value="LRR receptor-like serine/threonine-protein kinase EFR"/>
    <property type="match status" value="1"/>
</dbReference>
<keyword evidence="16 23" id="KW-1133">Transmembrane helix</keyword>
<evidence type="ECO:0000259" key="24">
    <source>
        <dbReference type="PROSITE" id="PS50011"/>
    </source>
</evidence>
<organism evidence="25 26">
    <name type="scientific">Corchorus capsularis</name>
    <name type="common">Jute</name>
    <dbReference type="NCBI Taxonomy" id="210143"/>
    <lineage>
        <taxon>Eukaryota</taxon>
        <taxon>Viridiplantae</taxon>
        <taxon>Streptophyta</taxon>
        <taxon>Embryophyta</taxon>
        <taxon>Tracheophyta</taxon>
        <taxon>Spermatophyta</taxon>
        <taxon>Magnoliopsida</taxon>
        <taxon>eudicotyledons</taxon>
        <taxon>Gunneridae</taxon>
        <taxon>Pentapetalae</taxon>
        <taxon>rosids</taxon>
        <taxon>malvids</taxon>
        <taxon>Malvales</taxon>
        <taxon>Malvaceae</taxon>
        <taxon>Grewioideae</taxon>
        <taxon>Apeibeae</taxon>
        <taxon>Corchorus</taxon>
    </lineage>
</organism>
<evidence type="ECO:0000256" key="19">
    <source>
        <dbReference type="ARBA" id="ARBA00023180"/>
    </source>
</evidence>
<dbReference type="Pfam" id="PF00069">
    <property type="entry name" value="Pkinase"/>
    <property type="match status" value="1"/>
</dbReference>
<dbReference type="EC" id="2.7.11.1" evidence="4"/>
<comment type="similarity">
    <text evidence="3">Belongs to the protein kinase superfamily. Ser/Thr protein kinase family.</text>
</comment>
<dbReference type="InterPro" id="IPR013210">
    <property type="entry name" value="LRR_N_plant-typ"/>
</dbReference>
<keyword evidence="15 22" id="KW-0067">ATP-binding</keyword>
<comment type="subcellular location">
    <subcellularLocation>
        <location evidence="1">Cell membrane</location>
        <topology evidence="1">Single-pass membrane protein</topology>
    </subcellularLocation>
    <subcellularLocation>
        <location evidence="2">Membrane</location>
        <topology evidence="2">Single-pass type I membrane protein</topology>
    </subcellularLocation>
</comment>
<dbReference type="GO" id="GO:0005524">
    <property type="term" value="F:ATP binding"/>
    <property type="evidence" value="ECO:0007669"/>
    <property type="project" value="UniProtKB-UniRule"/>
</dbReference>
<dbReference type="FunFam" id="1.10.510.10:FF:000358">
    <property type="entry name" value="Putative leucine-rich repeat receptor-like serine/threonine-protein kinase"/>
    <property type="match status" value="1"/>
</dbReference>
<dbReference type="FunFam" id="3.80.10.10:FF:000095">
    <property type="entry name" value="LRR receptor-like serine/threonine-protein kinase GSO1"/>
    <property type="match status" value="1"/>
</dbReference>
<evidence type="ECO:0000256" key="17">
    <source>
        <dbReference type="ARBA" id="ARBA00023136"/>
    </source>
</evidence>
<dbReference type="PROSITE" id="PS50011">
    <property type="entry name" value="PROTEIN_KINASE_DOM"/>
    <property type="match status" value="1"/>
</dbReference>
<evidence type="ECO:0000256" key="9">
    <source>
        <dbReference type="ARBA" id="ARBA00022679"/>
    </source>
</evidence>
<evidence type="ECO:0000256" key="20">
    <source>
        <dbReference type="ARBA" id="ARBA00047899"/>
    </source>
</evidence>
<dbReference type="SMART" id="SM00369">
    <property type="entry name" value="LRR_TYP"/>
    <property type="match status" value="9"/>
</dbReference>
<keyword evidence="6" id="KW-0723">Serine/threonine-protein kinase</keyword>
<evidence type="ECO:0000256" key="4">
    <source>
        <dbReference type="ARBA" id="ARBA00012513"/>
    </source>
</evidence>
<dbReference type="Pfam" id="PF23598">
    <property type="entry name" value="LRR_14"/>
    <property type="match status" value="1"/>
</dbReference>
<evidence type="ECO:0000313" key="25">
    <source>
        <dbReference type="EMBL" id="OMO50327.1"/>
    </source>
</evidence>
<dbReference type="Proteomes" id="UP000188268">
    <property type="component" value="Unassembled WGS sequence"/>
</dbReference>
<dbReference type="PANTHER" id="PTHR27008">
    <property type="entry name" value="OS04G0122200 PROTEIN"/>
    <property type="match status" value="1"/>
</dbReference>
<dbReference type="PROSITE" id="PS00108">
    <property type="entry name" value="PROTEIN_KINASE_ST"/>
    <property type="match status" value="1"/>
</dbReference>
<evidence type="ECO:0000256" key="12">
    <source>
        <dbReference type="ARBA" id="ARBA00022737"/>
    </source>
</evidence>
<keyword evidence="7" id="KW-0597">Phosphoprotein</keyword>
<gene>
    <name evidence="25" type="ORF">CCACVL1_30503</name>
</gene>
<dbReference type="InterPro" id="IPR000719">
    <property type="entry name" value="Prot_kinase_dom"/>
</dbReference>
<dbReference type="SMART" id="SM00220">
    <property type="entry name" value="S_TKc"/>
    <property type="match status" value="1"/>
</dbReference>
<evidence type="ECO:0000256" key="18">
    <source>
        <dbReference type="ARBA" id="ARBA00023170"/>
    </source>
</evidence>
<dbReference type="InterPro" id="IPR008271">
    <property type="entry name" value="Ser/Thr_kinase_AS"/>
</dbReference>
<reference evidence="25 26" key="1">
    <citation type="submission" date="2013-09" db="EMBL/GenBank/DDBJ databases">
        <title>Corchorus capsularis genome sequencing.</title>
        <authorList>
            <person name="Alam M."/>
            <person name="Haque M.S."/>
            <person name="Islam M.S."/>
            <person name="Emdad E.M."/>
            <person name="Islam M.M."/>
            <person name="Ahmed B."/>
            <person name="Halim A."/>
            <person name="Hossen Q.M.M."/>
            <person name="Hossain M.Z."/>
            <person name="Ahmed R."/>
            <person name="Khan M.M."/>
            <person name="Islam R."/>
            <person name="Rashid M.M."/>
            <person name="Khan S.A."/>
            <person name="Rahman M.S."/>
            <person name="Alam M."/>
        </authorList>
    </citation>
    <scope>NUCLEOTIDE SEQUENCE [LARGE SCALE GENOMIC DNA]</scope>
    <source>
        <strain evidence="26">cv. CVL-1</strain>
        <tissue evidence="25">Whole seedling</tissue>
    </source>
</reference>
<dbReference type="InterPro" id="IPR003591">
    <property type="entry name" value="Leu-rich_rpt_typical-subtyp"/>
</dbReference>
<dbReference type="InterPro" id="IPR051809">
    <property type="entry name" value="Plant_receptor-like_S/T_kinase"/>
</dbReference>
<keyword evidence="14" id="KW-0418">Kinase</keyword>
<comment type="catalytic activity">
    <reaction evidence="21">
        <text>L-seryl-[protein] + ATP = O-phospho-L-seryl-[protein] + ADP + H(+)</text>
        <dbReference type="Rhea" id="RHEA:17989"/>
        <dbReference type="Rhea" id="RHEA-COMP:9863"/>
        <dbReference type="Rhea" id="RHEA-COMP:11604"/>
        <dbReference type="ChEBI" id="CHEBI:15378"/>
        <dbReference type="ChEBI" id="CHEBI:29999"/>
        <dbReference type="ChEBI" id="CHEBI:30616"/>
        <dbReference type="ChEBI" id="CHEBI:83421"/>
        <dbReference type="ChEBI" id="CHEBI:456216"/>
        <dbReference type="EC" id="2.7.11.1"/>
    </reaction>
</comment>
<dbReference type="Pfam" id="PF00560">
    <property type="entry name" value="LRR_1"/>
    <property type="match status" value="4"/>
</dbReference>
<evidence type="ECO:0000256" key="10">
    <source>
        <dbReference type="ARBA" id="ARBA00022692"/>
    </source>
</evidence>
<dbReference type="PROSITE" id="PS00107">
    <property type="entry name" value="PROTEIN_KINASE_ATP"/>
    <property type="match status" value="1"/>
</dbReference>
<evidence type="ECO:0000256" key="2">
    <source>
        <dbReference type="ARBA" id="ARBA00004479"/>
    </source>
</evidence>
<dbReference type="Pfam" id="PF13855">
    <property type="entry name" value="LRR_8"/>
    <property type="match status" value="1"/>
</dbReference>
<dbReference type="STRING" id="210143.A0A1R3FWU8"/>
<dbReference type="InterPro" id="IPR011009">
    <property type="entry name" value="Kinase-like_dom_sf"/>
</dbReference>
<keyword evidence="17 23" id="KW-0472">Membrane</keyword>
<sequence>MDSGNETDHQALLELKAKITGDPLGVMPLWNNSVQFCQWYGVTCSRRRQRVTNLQLPSLKLMGALSPFIGNLSFLRVLNLQNNSFSHAIPREIGHLYRLRVLGLNNNSFVGELPANISSCSKLEIFNVESNLLEGEIPGIIGSLSYLKELDFGNNNFNGGIPHSFGNLSALEIIILSENRLSGRIPEALGQLINLTLFGLFENEISGNIPSSIFNLSNIRVLDFGLNQLQGNLPSDLRINMPYLEILSIDCNKLTGSFPVSLSNSSNLSILQVQANKLSGSLPSFEKLDKLSRVMFYGNYFGSGGVSDLSFLCSLTNATSLQYFSIAENNFRGILPECIGNFSVSLIGLAIGHNKIFGRIPAGIENLINLEVLSVTSNEFTGSIPHGLGRLQKLKQFYAYINSLSGAIPTSFGNLTMLLSLKLDVNNLQGSIPSDLGRCENLLELGLSFNNLTGSIPSAVIGLSSLSIFLDLSSNQLTGMLPVEVGNLKNLGALYVSSNKLSGVLPQNLGSCVRLEILHLQGNFFQGKIPSSLNSLKALQVLDISRNNISGEIPDFLVGFELLQYLNLSFNDLEGALPTEGVFKNASATFIQGNNKLCGGSPAFHLPRCNLKSSKSRSSNSLRLKLAIVFAILGGILVFSFLLLLSFRKKKKQPTTTNFAENSLLKLSYQSIIKATDGFSSENLVGSGNFGSVFKGILEEGGVVIAVKVFNLLSRGASRSFMVECEALKNIRHRNLVKILTAVSGVDYQGNDFKALVYEFMQKGSLEDWLHPPVGNGINPLTLIQRVNVAANVASALEYLHHQCETPIIHCDLKPSNILLDDEMVAHVGDFGLAKFLTTERSNQSSSLGLRGTIGYAPPGEVYTTSTSFQPLILQILIFRSFLIVEYYLMYNYCFRHELIAEYGLGSEVSTKGDVYSFGILLLEMFTGKRPTDEHFREGLSLHNFVKAGLAEQLDEIIDPILLVNQERLDRQYFQYLNSIFEIGLICSVESPSERLHMIIVAAKLCSIRDKLIRPTRVHR</sequence>
<dbReference type="GO" id="GO:0005886">
    <property type="term" value="C:plasma membrane"/>
    <property type="evidence" value="ECO:0007669"/>
    <property type="project" value="UniProtKB-SubCell"/>
</dbReference>
<keyword evidence="9" id="KW-0808">Transferase</keyword>
<dbReference type="Pfam" id="PF08263">
    <property type="entry name" value="LRRNT_2"/>
    <property type="match status" value="1"/>
</dbReference>
<evidence type="ECO:0000256" key="6">
    <source>
        <dbReference type="ARBA" id="ARBA00022527"/>
    </source>
</evidence>
<protein>
    <recommendedName>
        <fullName evidence="4">non-specific serine/threonine protein kinase</fullName>
        <ecNumber evidence="4">2.7.11.1</ecNumber>
    </recommendedName>
</protein>
<dbReference type="InterPro" id="IPR032675">
    <property type="entry name" value="LRR_dom_sf"/>
</dbReference>
<keyword evidence="11" id="KW-0732">Signal</keyword>
<evidence type="ECO:0000256" key="8">
    <source>
        <dbReference type="ARBA" id="ARBA00022614"/>
    </source>
</evidence>
<dbReference type="InterPro" id="IPR017441">
    <property type="entry name" value="Protein_kinase_ATP_BS"/>
</dbReference>
<evidence type="ECO:0000256" key="16">
    <source>
        <dbReference type="ARBA" id="ARBA00022989"/>
    </source>
</evidence>
<accession>A0A1R3FWU8</accession>
<keyword evidence="13 22" id="KW-0547">Nucleotide-binding</keyword>